<sequence length="312" mass="33777">MGFSTRLSPPRPRTPPPASIGGGIAREISPISPPFLSNPITVSHRRIQRRTTSILLQTQNLAMAAAAADEPAVAIEEHLRKEGDWVDEPAEAMDQAADEPEEVGEAMEQVEEEREEAGEAAEAMEQVEKEREEAGETAEAMEQVQEEREEAAEAMEQVEEEAEEAGEPAEAVEQVGDEHEAEAEEGASLRPSLPVRRVKRIMRLDRDIKKVTNEATLLVAAATELFLGSLAAGAHTAAARRGRRTVRAVHVRAAARAHRPTADFLLDSLPAEEEAPRTRPVAGSSGGGSGGREAKPLPRGTRRIDAFFQKVT</sequence>
<comment type="caution">
    <text evidence="5">The sequence shown here is derived from an EMBL/GenBank/DDBJ whole genome shotgun (WGS) entry which is preliminary data.</text>
</comment>
<dbReference type="OrthoDB" id="636685at2759"/>
<dbReference type="PANTHER" id="PTHR10252:SF54">
    <property type="entry name" value="CHROMATIN ACCESSIBILITY COMPLEX PROTEIN 1"/>
    <property type="match status" value="1"/>
</dbReference>
<keyword evidence="2" id="KW-0539">Nucleus</keyword>
<feature type="region of interest" description="Disordered" evidence="3">
    <location>
        <begin position="1"/>
        <end position="38"/>
    </location>
</feature>
<dbReference type="Pfam" id="PF00808">
    <property type="entry name" value="CBFD_NFYB_HMF"/>
    <property type="match status" value="1"/>
</dbReference>
<feature type="compositionally biased region" description="Acidic residues" evidence="3">
    <location>
        <begin position="147"/>
        <end position="167"/>
    </location>
</feature>
<dbReference type="AlphaFoldDB" id="A0A835BND9"/>
<dbReference type="GO" id="GO:0006355">
    <property type="term" value="P:regulation of DNA-templated transcription"/>
    <property type="evidence" value="ECO:0007669"/>
    <property type="project" value="TreeGrafter"/>
</dbReference>
<feature type="region of interest" description="Disordered" evidence="3">
    <location>
        <begin position="268"/>
        <end position="304"/>
    </location>
</feature>
<accession>A0A835BND9</accession>
<dbReference type="GO" id="GO:0000976">
    <property type="term" value="F:transcription cis-regulatory region binding"/>
    <property type="evidence" value="ECO:0007669"/>
    <property type="project" value="TreeGrafter"/>
</dbReference>
<evidence type="ECO:0000256" key="2">
    <source>
        <dbReference type="ARBA" id="ARBA00023242"/>
    </source>
</evidence>
<evidence type="ECO:0000313" key="5">
    <source>
        <dbReference type="EMBL" id="KAF8705777.1"/>
    </source>
</evidence>
<dbReference type="Proteomes" id="UP000636709">
    <property type="component" value="Unassembled WGS sequence"/>
</dbReference>
<reference evidence="5" key="1">
    <citation type="submission" date="2020-07" db="EMBL/GenBank/DDBJ databases">
        <title>Genome sequence and genetic diversity analysis of an under-domesticated orphan crop, white fonio (Digitaria exilis).</title>
        <authorList>
            <person name="Bennetzen J.L."/>
            <person name="Chen S."/>
            <person name="Ma X."/>
            <person name="Wang X."/>
            <person name="Yssel A.E.J."/>
            <person name="Chaluvadi S.R."/>
            <person name="Johnson M."/>
            <person name="Gangashetty P."/>
            <person name="Hamidou F."/>
            <person name="Sanogo M.D."/>
            <person name="Zwaenepoel A."/>
            <person name="Wallace J."/>
            <person name="Van De Peer Y."/>
            <person name="Van Deynze A."/>
        </authorList>
    </citation>
    <scope>NUCLEOTIDE SEQUENCE</scope>
    <source>
        <tissue evidence="5">Leaves</tissue>
    </source>
</reference>
<feature type="domain" description="Transcription factor CBF/NF-Y/archaeal histone" evidence="4">
    <location>
        <begin position="192"/>
        <end position="254"/>
    </location>
</feature>
<evidence type="ECO:0000256" key="1">
    <source>
        <dbReference type="ARBA" id="ARBA00004123"/>
    </source>
</evidence>
<dbReference type="SUPFAM" id="SSF47113">
    <property type="entry name" value="Histone-fold"/>
    <property type="match status" value="1"/>
</dbReference>
<evidence type="ECO:0000313" key="6">
    <source>
        <dbReference type="Proteomes" id="UP000636709"/>
    </source>
</evidence>
<name>A0A835BND9_9POAL</name>
<organism evidence="5 6">
    <name type="scientific">Digitaria exilis</name>
    <dbReference type="NCBI Taxonomy" id="1010633"/>
    <lineage>
        <taxon>Eukaryota</taxon>
        <taxon>Viridiplantae</taxon>
        <taxon>Streptophyta</taxon>
        <taxon>Embryophyta</taxon>
        <taxon>Tracheophyta</taxon>
        <taxon>Spermatophyta</taxon>
        <taxon>Magnoliopsida</taxon>
        <taxon>Liliopsida</taxon>
        <taxon>Poales</taxon>
        <taxon>Poaceae</taxon>
        <taxon>PACMAD clade</taxon>
        <taxon>Panicoideae</taxon>
        <taxon>Panicodae</taxon>
        <taxon>Paniceae</taxon>
        <taxon>Anthephorinae</taxon>
        <taxon>Digitaria</taxon>
    </lineage>
</organism>
<dbReference type="Gene3D" id="1.10.20.10">
    <property type="entry name" value="Histone, subunit A"/>
    <property type="match status" value="1"/>
</dbReference>
<dbReference type="PANTHER" id="PTHR10252">
    <property type="entry name" value="HISTONE-LIKE TRANSCRIPTION FACTOR CCAAT-RELATED"/>
    <property type="match status" value="1"/>
</dbReference>
<dbReference type="InterPro" id="IPR009072">
    <property type="entry name" value="Histone-fold"/>
</dbReference>
<evidence type="ECO:0000259" key="4">
    <source>
        <dbReference type="Pfam" id="PF00808"/>
    </source>
</evidence>
<dbReference type="InterPro" id="IPR050568">
    <property type="entry name" value="Transcr_DNA_Rep_Reg"/>
</dbReference>
<dbReference type="GO" id="GO:0005634">
    <property type="term" value="C:nucleus"/>
    <property type="evidence" value="ECO:0007669"/>
    <property type="project" value="UniProtKB-SubCell"/>
</dbReference>
<dbReference type="EMBL" id="JACEFO010001768">
    <property type="protein sequence ID" value="KAF8705777.1"/>
    <property type="molecule type" value="Genomic_DNA"/>
</dbReference>
<evidence type="ECO:0000256" key="3">
    <source>
        <dbReference type="SAM" id="MobiDB-lite"/>
    </source>
</evidence>
<feature type="region of interest" description="Disordered" evidence="3">
    <location>
        <begin position="94"/>
        <end position="190"/>
    </location>
</feature>
<feature type="compositionally biased region" description="Pro residues" evidence="3">
    <location>
        <begin position="9"/>
        <end position="18"/>
    </location>
</feature>
<proteinExistence type="predicted"/>
<dbReference type="GO" id="GO:0046982">
    <property type="term" value="F:protein heterodimerization activity"/>
    <property type="evidence" value="ECO:0007669"/>
    <property type="project" value="InterPro"/>
</dbReference>
<dbReference type="InterPro" id="IPR003958">
    <property type="entry name" value="CBFA_NFYB_domain"/>
</dbReference>
<keyword evidence="6" id="KW-1185">Reference proteome</keyword>
<comment type="subcellular location">
    <subcellularLocation>
        <location evidence="1">Nucleus</location>
    </subcellularLocation>
</comment>
<gene>
    <name evidence="5" type="ORF">HU200_030981</name>
</gene>
<feature type="compositionally biased region" description="Acidic residues" evidence="3">
    <location>
        <begin position="94"/>
        <end position="119"/>
    </location>
</feature>
<protein>
    <recommendedName>
        <fullName evidence="4">Transcription factor CBF/NF-Y/archaeal histone domain-containing protein</fullName>
    </recommendedName>
</protein>
<dbReference type="FunFam" id="1.10.20.10:FF:000122">
    <property type="entry name" value="CCAAT-HAP5 transcription factor"/>
    <property type="match status" value="1"/>
</dbReference>